<dbReference type="EMBL" id="AYSH01000013">
    <property type="protein sequence ID" value="EST89894.1"/>
    <property type="molecule type" value="Genomic_DNA"/>
</dbReference>
<organism evidence="1 2">
    <name type="scientific">Vagococcus lutrae LBD1</name>
    <dbReference type="NCBI Taxonomy" id="1408226"/>
    <lineage>
        <taxon>Bacteria</taxon>
        <taxon>Bacillati</taxon>
        <taxon>Bacillota</taxon>
        <taxon>Bacilli</taxon>
        <taxon>Lactobacillales</taxon>
        <taxon>Enterococcaceae</taxon>
        <taxon>Vagococcus</taxon>
    </lineage>
</organism>
<accession>V6Q440</accession>
<proteinExistence type="predicted"/>
<protein>
    <submittedName>
        <fullName evidence="1">Uncharacterized protein</fullName>
    </submittedName>
</protein>
<evidence type="ECO:0000313" key="1">
    <source>
        <dbReference type="EMBL" id="EST89894.1"/>
    </source>
</evidence>
<comment type="caution">
    <text evidence="1">The sequence shown here is derived from an EMBL/GenBank/DDBJ whole genome shotgun (WGS) entry which is preliminary data.</text>
</comment>
<sequence>MNPIDRATAQHKRLSPVWKFVIENTFEVSKPYRKIKTDRHIIVVEEDTNISTGLFEGFAIRNKRSLSNDYGIDLDKNERIIQAIPKEELQTVGYLYYDDPEETEEERAKYIMSLDIQRKAFKYQFDTTSTGRELKTVEYVKKEPFTYQHGLL</sequence>
<dbReference type="Proteomes" id="UP000018126">
    <property type="component" value="Unassembled WGS sequence"/>
</dbReference>
<reference evidence="1 2" key="1">
    <citation type="journal article" date="2013" name="Genome Announc.">
        <title>High-Quality Draft Genome Sequence of Vagococcus lutrae Strain LBD1, Isolated from the Largemouth Bass Micropterus salmoides.</title>
        <authorList>
            <person name="Lebreton F."/>
            <person name="Valentino M.D."/>
            <person name="Duncan L.B."/>
            <person name="Zeng Q."/>
            <person name="Manson McGuire A."/>
            <person name="Earl A.M."/>
            <person name="Gilmore M.S."/>
        </authorList>
    </citation>
    <scope>NUCLEOTIDE SEQUENCE [LARGE SCALE GENOMIC DNA]</scope>
    <source>
        <strain evidence="1 2">LBD1</strain>
    </source>
</reference>
<dbReference type="AlphaFoldDB" id="V6Q440"/>
<gene>
    <name evidence="1" type="ORF">T233_01000</name>
</gene>
<dbReference type="RefSeq" id="WP_023606328.1">
    <property type="nucleotide sequence ID" value="NZ_AYSH01000013.1"/>
</dbReference>
<keyword evidence="2" id="KW-1185">Reference proteome</keyword>
<name>V6Q440_9ENTE</name>
<evidence type="ECO:0000313" key="2">
    <source>
        <dbReference type="Proteomes" id="UP000018126"/>
    </source>
</evidence>